<proteinExistence type="predicted"/>
<evidence type="ECO:0008006" key="4">
    <source>
        <dbReference type="Google" id="ProtNLM"/>
    </source>
</evidence>
<protein>
    <recommendedName>
        <fullName evidence="4">Secreted protein</fullName>
    </recommendedName>
</protein>
<feature type="chain" id="PRO_5047083123" description="Secreted protein" evidence="1">
    <location>
        <begin position="24"/>
        <end position="156"/>
    </location>
</feature>
<evidence type="ECO:0000256" key="1">
    <source>
        <dbReference type="SAM" id="SignalP"/>
    </source>
</evidence>
<dbReference type="EMBL" id="BAAANF010000013">
    <property type="protein sequence ID" value="GAA1689666.1"/>
    <property type="molecule type" value="Genomic_DNA"/>
</dbReference>
<name>A0ABP4TKE7_9ACTN</name>
<reference evidence="3" key="1">
    <citation type="journal article" date="2019" name="Int. J. Syst. Evol. Microbiol.">
        <title>The Global Catalogue of Microorganisms (GCM) 10K type strain sequencing project: providing services to taxonomists for standard genome sequencing and annotation.</title>
        <authorList>
            <consortium name="The Broad Institute Genomics Platform"/>
            <consortium name="The Broad Institute Genome Sequencing Center for Infectious Disease"/>
            <person name="Wu L."/>
            <person name="Ma J."/>
        </authorList>
    </citation>
    <scope>NUCLEOTIDE SEQUENCE [LARGE SCALE GENOMIC DNA]</scope>
    <source>
        <strain evidence="3">JCM 14307</strain>
    </source>
</reference>
<organism evidence="2 3">
    <name type="scientific">Kribbella yunnanensis</name>
    <dbReference type="NCBI Taxonomy" id="190194"/>
    <lineage>
        <taxon>Bacteria</taxon>
        <taxon>Bacillati</taxon>
        <taxon>Actinomycetota</taxon>
        <taxon>Actinomycetes</taxon>
        <taxon>Propionibacteriales</taxon>
        <taxon>Kribbellaceae</taxon>
        <taxon>Kribbella</taxon>
    </lineage>
</organism>
<keyword evidence="1" id="KW-0732">Signal</keyword>
<accession>A0ABP4TKE7</accession>
<evidence type="ECO:0000313" key="2">
    <source>
        <dbReference type="EMBL" id="GAA1689666.1"/>
    </source>
</evidence>
<feature type="signal peptide" evidence="1">
    <location>
        <begin position="1"/>
        <end position="23"/>
    </location>
</feature>
<comment type="caution">
    <text evidence="2">The sequence shown here is derived from an EMBL/GenBank/DDBJ whole genome shotgun (WGS) entry which is preliminary data.</text>
</comment>
<sequence>MNATVKRLATRLLRAGAAGAALAGLVTGAPASAAAPAASCPAGYYVFKTGPTYWGCAMNGQKYASVYWSGGGRKVAVVGVDYRIYYFSNQGKFFSLKNGIAGSAGSGIFWTTTEWTQIGHEPIAGYFKVLGNDNRTPYCIKFDKYNLEPRGDWYRC</sequence>
<gene>
    <name evidence="2" type="ORF">GCM10009745_38610</name>
</gene>
<evidence type="ECO:0000313" key="3">
    <source>
        <dbReference type="Proteomes" id="UP001500280"/>
    </source>
</evidence>
<keyword evidence="3" id="KW-1185">Reference proteome</keyword>
<dbReference type="Proteomes" id="UP001500280">
    <property type="component" value="Unassembled WGS sequence"/>
</dbReference>
<dbReference type="RefSeq" id="WP_344153446.1">
    <property type="nucleotide sequence ID" value="NZ_BAAANF010000013.1"/>
</dbReference>